<gene>
    <name evidence="2" type="ORF">BJ095_12823</name>
</gene>
<dbReference type="Pfam" id="PF17328">
    <property type="entry name" value="DUF5366"/>
    <property type="match status" value="1"/>
</dbReference>
<feature type="transmembrane region" description="Helical" evidence="1">
    <location>
        <begin position="12"/>
        <end position="42"/>
    </location>
</feature>
<feature type="transmembrane region" description="Helical" evidence="1">
    <location>
        <begin position="151"/>
        <end position="173"/>
    </location>
</feature>
<sequence>MKNPYLYGYLPLFSVILFSLTFGIYLVGESLAFLTSIGVYAGMREFLTDLELRLLLLSVFALCFFMLFSALKLIGETIHEVGMLFFSKHNNGEMISAARGGYLIFFFGALLSVFGIQSILILLSIFVVTIFSYFIYNIYKMSQFLSLGGTVGLIFFEILFWAIFITFICYVVLKLYNGVLASLPFGN</sequence>
<keyword evidence="1" id="KW-0472">Membrane</keyword>
<keyword evidence="1" id="KW-1133">Transmembrane helix</keyword>
<feature type="transmembrane region" description="Helical" evidence="1">
    <location>
        <begin position="54"/>
        <end position="74"/>
    </location>
</feature>
<evidence type="ECO:0008006" key="4">
    <source>
        <dbReference type="Google" id="ProtNLM"/>
    </source>
</evidence>
<dbReference type="EMBL" id="QJTJ01000028">
    <property type="protein sequence ID" value="PYF03720.1"/>
    <property type="molecule type" value="Genomic_DNA"/>
</dbReference>
<dbReference type="AlphaFoldDB" id="A0A318TIR1"/>
<comment type="caution">
    <text evidence="2">The sequence shown here is derived from an EMBL/GenBank/DDBJ whole genome shotgun (WGS) entry which is preliminary data.</text>
</comment>
<protein>
    <recommendedName>
        <fullName evidence="4">Membrane protein YufK</fullName>
    </recommendedName>
</protein>
<dbReference type="InterPro" id="IPR035289">
    <property type="entry name" value="DUF5366"/>
</dbReference>
<feature type="transmembrane region" description="Helical" evidence="1">
    <location>
        <begin position="94"/>
        <end position="114"/>
    </location>
</feature>
<accession>A0A318TIR1</accession>
<dbReference type="RefSeq" id="WP_107936844.1">
    <property type="nucleotide sequence ID" value="NZ_CP085009.1"/>
</dbReference>
<proteinExistence type="predicted"/>
<evidence type="ECO:0000256" key="1">
    <source>
        <dbReference type="SAM" id="Phobius"/>
    </source>
</evidence>
<dbReference type="Proteomes" id="UP000247416">
    <property type="component" value="Unassembled WGS sequence"/>
</dbReference>
<keyword evidence="3" id="KW-1185">Reference proteome</keyword>
<feature type="transmembrane region" description="Helical" evidence="1">
    <location>
        <begin position="119"/>
        <end position="139"/>
    </location>
</feature>
<name>A0A318TIR1_9BACL</name>
<evidence type="ECO:0000313" key="2">
    <source>
        <dbReference type="EMBL" id="PYF03720.1"/>
    </source>
</evidence>
<keyword evidence="1" id="KW-0812">Transmembrane</keyword>
<evidence type="ECO:0000313" key="3">
    <source>
        <dbReference type="Proteomes" id="UP000247416"/>
    </source>
</evidence>
<reference evidence="2 3" key="1">
    <citation type="submission" date="2018-06" db="EMBL/GenBank/DDBJ databases">
        <title>Genomic Encyclopedia of Archaeal and Bacterial Type Strains, Phase II (KMG-II): from individual species to whole genera.</title>
        <authorList>
            <person name="Goeker M."/>
        </authorList>
    </citation>
    <scope>NUCLEOTIDE SEQUENCE [LARGE SCALE GENOMIC DNA]</scope>
    <source>
        <strain evidence="2 3">KACC 16626</strain>
    </source>
</reference>
<organism evidence="2 3">
    <name type="scientific">Ureibacillus chungkukjangi</name>
    <dbReference type="NCBI Taxonomy" id="1202712"/>
    <lineage>
        <taxon>Bacteria</taxon>
        <taxon>Bacillati</taxon>
        <taxon>Bacillota</taxon>
        <taxon>Bacilli</taxon>
        <taxon>Bacillales</taxon>
        <taxon>Caryophanaceae</taxon>
        <taxon>Ureibacillus</taxon>
    </lineage>
</organism>
<dbReference type="OrthoDB" id="2739240at2"/>